<keyword evidence="1" id="KW-0863">Zinc-finger</keyword>
<dbReference type="EMBL" id="JAPEVG010000182">
    <property type="protein sequence ID" value="KAJ8474631.1"/>
    <property type="molecule type" value="Genomic_DNA"/>
</dbReference>
<reference evidence="4" key="1">
    <citation type="submission" date="2022-11" db="EMBL/GenBank/DDBJ databases">
        <title>Genome Sequence of Cubamyces cubensis.</title>
        <authorList>
            <person name="Buettner E."/>
        </authorList>
    </citation>
    <scope>NUCLEOTIDE SEQUENCE</scope>
    <source>
        <strain evidence="4">MPL-01</strain>
    </source>
</reference>
<feature type="region of interest" description="Disordered" evidence="2">
    <location>
        <begin position="43"/>
        <end position="76"/>
    </location>
</feature>
<name>A0AAD7X7S9_9APHY</name>
<dbReference type="InterPro" id="IPR007527">
    <property type="entry name" value="Znf_SWIM"/>
</dbReference>
<dbReference type="PROSITE" id="PS50966">
    <property type="entry name" value="ZF_SWIM"/>
    <property type="match status" value="1"/>
</dbReference>
<feature type="region of interest" description="Disordered" evidence="2">
    <location>
        <begin position="847"/>
        <end position="899"/>
    </location>
</feature>
<dbReference type="AlphaFoldDB" id="A0AAD7X7S9"/>
<evidence type="ECO:0000313" key="4">
    <source>
        <dbReference type="EMBL" id="KAJ8474631.1"/>
    </source>
</evidence>
<dbReference type="Proteomes" id="UP001215151">
    <property type="component" value="Unassembled WGS sequence"/>
</dbReference>
<gene>
    <name evidence="4" type="ORF">ONZ51_g7086</name>
</gene>
<keyword evidence="1" id="KW-0862">Zinc</keyword>
<feature type="region of interest" description="Disordered" evidence="2">
    <location>
        <begin position="569"/>
        <end position="597"/>
    </location>
</feature>
<feature type="domain" description="SWIM-type" evidence="3">
    <location>
        <begin position="756"/>
        <end position="789"/>
    </location>
</feature>
<organism evidence="4 5">
    <name type="scientific">Trametes cubensis</name>
    <dbReference type="NCBI Taxonomy" id="1111947"/>
    <lineage>
        <taxon>Eukaryota</taxon>
        <taxon>Fungi</taxon>
        <taxon>Dikarya</taxon>
        <taxon>Basidiomycota</taxon>
        <taxon>Agaricomycotina</taxon>
        <taxon>Agaricomycetes</taxon>
        <taxon>Polyporales</taxon>
        <taxon>Polyporaceae</taxon>
        <taxon>Trametes</taxon>
    </lineage>
</organism>
<evidence type="ECO:0000313" key="5">
    <source>
        <dbReference type="Proteomes" id="UP001215151"/>
    </source>
</evidence>
<evidence type="ECO:0000256" key="1">
    <source>
        <dbReference type="PROSITE-ProRule" id="PRU00325"/>
    </source>
</evidence>
<comment type="caution">
    <text evidence="4">The sequence shown here is derived from an EMBL/GenBank/DDBJ whole genome shotgun (WGS) entry which is preliminary data.</text>
</comment>
<keyword evidence="1" id="KW-0479">Metal-binding</keyword>
<protein>
    <recommendedName>
        <fullName evidence="3">SWIM-type domain-containing protein</fullName>
    </recommendedName>
</protein>
<dbReference type="InterPro" id="IPR018289">
    <property type="entry name" value="MULE_transposase_dom"/>
</dbReference>
<feature type="region of interest" description="Disordered" evidence="2">
    <location>
        <begin position="511"/>
        <end position="535"/>
    </location>
</feature>
<keyword evidence="5" id="KW-1185">Reference proteome</keyword>
<evidence type="ECO:0000256" key="2">
    <source>
        <dbReference type="SAM" id="MobiDB-lite"/>
    </source>
</evidence>
<accession>A0AAD7X7S9</accession>
<proteinExistence type="predicted"/>
<dbReference type="GO" id="GO:0008270">
    <property type="term" value="F:zinc ion binding"/>
    <property type="evidence" value="ECO:0007669"/>
    <property type="project" value="UniProtKB-KW"/>
</dbReference>
<feature type="compositionally biased region" description="Acidic residues" evidence="2">
    <location>
        <begin position="525"/>
        <end position="535"/>
    </location>
</feature>
<evidence type="ECO:0000259" key="3">
    <source>
        <dbReference type="PROSITE" id="PS50966"/>
    </source>
</evidence>
<sequence length="975" mass="110218">MSSRQCITCHCHKPPEEYEFLKRGPQKGVGLAKECRTCAVRRRNRAAEAKTARKRKDRASDGGSAQGERADENQIRPLQEVLQEIEDLDSDAPIEWSRARVDVSSEVPPGPDPMRRAQRLADLVGEKMMLRWIYEKRKERAYTKDDLLVFSCAQSTARARNKVPRARSLGIAVGWNVSTISHKAGHLPYVDISIPDQWKQYIEEHASAETSGAIWRHIVREMSKGLGASEVAVPFTSKSVYYYWHKCTEKDWRFDPDPYVSACKYVQAKGEENHICDMEIEAEPGMRAFGFYISDFVEAWAMHTQELAMDSTWNTNSGNFEVFAAVADADGCGIPLAFLFVSTTKDAAAGAKETVLTRFLSSLKKLGVHPEFTLTDKDWSEINVMAAVWPTAKQQLCIWHALRADKKRLAKNKDTPAHYDVDAARREFEFIDARFVPVAQQDRAEEPIPPPPPVPVPRVRLTIDGRPLVLTQSLPKLVLTPEAIARALRPPVTTYEPADSEELFELEAASGSMCHPPVVPHSAEPDVDDEEHSDDDTFWGQAIEDALWEYDEWEGLEDLDDIRRDVEAVAQEPDSSEGPHSTPGASAESGPRAASPTYQFCPPAHRLPLLRLFAKHASQHPLLPERHGQTRTAEEIYRDAVSEMYQHCKLNNLTEVWAYLWNSWYCRHRWRLWARSAYPKSVPHKRTTMIVEALWRGIKRLVLHMHNRPRVDLALHSIVTRAIPPYRLMLSKVLKTARPGRAAPLSHTQTDLKRTYHTDVSQWTCDCGAQKYHAHLLCKHLVQAVGPLPASWWPTAVRYHVPPFYTVPVDGKAADAPELLRDHAWLERMARSTTAIQIRKRQSPLVDSDLDSDVDIPTAEGFRASSPISSSPDKAPPTGRDGLMRTRAGGGGGFDLDDEEDVETDNVLRMLRYAKKVIEEQRENPDPRFLENGKQRMRGLVRWLCDIERDASKPVPISLSTICCSPEVLRTVKVP</sequence>
<dbReference type="Pfam" id="PF10551">
    <property type="entry name" value="MULE"/>
    <property type="match status" value="1"/>
</dbReference>